<proteinExistence type="predicted"/>
<dbReference type="AlphaFoldDB" id="A0A1Y0IF43"/>
<keyword evidence="2" id="KW-1185">Reference proteome</keyword>
<accession>A0A1Y0IF43</accession>
<sequence length="146" mass="16568">MLQYSVQSSRSTLIVRKVEVSVSERTPLESTDRVTEQSAREFESVHVQLLTFFNSILGGKRDYAERIAHFDGDIDIVSGTLVFTLHGLWSFLTAVGMLSDPFPNFQQALYRGALNQRLADYGATVILYRDNGKVRDNWYQLVVTCL</sequence>
<name>A0A1Y0IF43_9GAMM</name>
<organism evidence="1 2">
    <name type="scientific">Oleiphilus messinensis</name>
    <dbReference type="NCBI Taxonomy" id="141451"/>
    <lineage>
        <taxon>Bacteria</taxon>
        <taxon>Pseudomonadati</taxon>
        <taxon>Pseudomonadota</taxon>
        <taxon>Gammaproteobacteria</taxon>
        <taxon>Oceanospirillales</taxon>
        <taxon>Oleiphilaceae</taxon>
        <taxon>Oleiphilus</taxon>
    </lineage>
</organism>
<dbReference type="Proteomes" id="UP000196027">
    <property type="component" value="Chromosome"/>
</dbReference>
<dbReference type="KEGG" id="ome:OLMES_5168"/>
<reference evidence="1 2" key="1">
    <citation type="submission" date="2017-05" db="EMBL/GenBank/DDBJ databases">
        <title>Genomic insights into alkan degradation activity of Oleiphilus messinensis.</title>
        <authorList>
            <person name="Kozyavkin S.A."/>
            <person name="Slesarev A.I."/>
            <person name="Golyshin P.N."/>
            <person name="Korzhenkov A."/>
            <person name="Golyshina O.N."/>
            <person name="Toshchakov S.V."/>
        </authorList>
    </citation>
    <scope>NUCLEOTIDE SEQUENCE [LARGE SCALE GENOMIC DNA]</scope>
    <source>
        <strain evidence="1 2">ME102</strain>
    </source>
</reference>
<evidence type="ECO:0000313" key="2">
    <source>
        <dbReference type="Proteomes" id="UP000196027"/>
    </source>
</evidence>
<protein>
    <submittedName>
        <fullName evidence="1">Uncharacterized protein</fullName>
    </submittedName>
</protein>
<gene>
    <name evidence="1" type="ORF">OLMES_5168</name>
</gene>
<dbReference type="RefSeq" id="WP_087463856.1">
    <property type="nucleotide sequence ID" value="NZ_CP021425.1"/>
</dbReference>
<evidence type="ECO:0000313" key="1">
    <source>
        <dbReference type="EMBL" id="ARU59152.1"/>
    </source>
</evidence>
<dbReference type="EMBL" id="CP021425">
    <property type="protein sequence ID" value="ARU59152.1"/>
    <property type="molecule type" value="Genomic_DNA"/>
</dbReference>